<organism evidence="1 2">
    <name type="scientific">Pseudoflavonifractor capillosus ATCC 29799</name>
    <dbReference type="NCBI Taxonomy" id="411467"/>
    <lineage>
        <taxon>Bacteria</taxon>
        <taxon>Bacillati</taxon>
        <taxon>Bacillota</taxon>
        <taxon>Clostridia</taxon>
        <taxon>Eubacteriales</taxon>
        <taxon>Oscillospiraceae</taxon>
        <taxon>Pseudoflavonifractor</taxon>
    </lineage>
</organism>
<evidence type="ECO:0000313" key="2">
    <source>
        <dbReference type="Proteomes" id="UP000003639"/>
    </source>
</evidence>
<dbReference type="RefSeq" id="WP_006571511.1">
    <property type="nucleotide sequence ID" value="NZ_AAXG02000007.1"/>
</dbReference>
<dbReference type="Proteomes" id="UP000003639">
    <property type="component" value="Unassembled WGS sequence"/>
</dbReference>
<gene>
    <name evidence="1" type="ORF">BACCAP_00962</name>
</gene>
<proteinExistence type="predicted"/>
<keyword evidence="2" id="KW-1185">Reference proteome</keyword>
<dbReference type="EMBL" id="AAXG02000007">
    <property type="protein sequence ID" value="EDN01022.1"/>
    <property type="molecule type" value="Genomic_DNA"/>
</dbReference>
<reference evidence="1 2" key="1">
    <citation type="submission" date="2007-04" db="EMBL/GenBank/DDBJ databases">
        <authorList>
            <person name="Fulton L."/>
            <person name="Clifton S."/>
            <person name="Fulton B."/>
            <person name="Xu J."/>
            <person name="Minx P."/>
            <person name="Pepin K.H."/>
            <person name="Johnson M."/>
            <person name="Thiruvilangam P."/>
            <person name="Bhonagiri V."/>
            <person name="Nash W.E."/>
            <person name="Mardis E.R."/>
            <person name="Wilson R.K."/>
        </authorList>
    </citation>
    <scope>NUCLEOTIDE SEQUENCE [LARGE SCALE GENOMIC DNA]</scope>
    <source>
        <strain evidence="1 2">ATCC 29799</strain>
    </source>
</reference>
<accession>A6NRY4</accession>
<evidence type="ECO:0000313" key="1">
    <source>
        <dbReference type="EMBL" id="EDN01022.1"/>
    </source>
</evidence>
<reference evidence="1 2" key="2">
    <citation type="submission" date="2007-06" db="EMBL/GenBank/DDBJ databases">
        <title>Draft genome sequence of Pseudoflavonifractor capillosus ATCC 29799.</title>
        <authorList>
            <person name="Sudarsanam P."/>
            <person name="Ley R."/>
            <person name="Guruge J."/>
            <person name="Turnbaugh P.J."/>
            <person name="Mahowald M."/>
            <person name="Liep D."/>
            <person name="Gordon J."/>
        </authorList>
    </citation>
    <scope>NUCLEOTIDE SEQUENCE [LARGE SCALE GENOMIC DNA]</scope>
    <source>
        <strain evidence="1 2">ATCC 29799</strain>
    </source>
</reference>
<protein>
    <submittedName>
        <fullName evidence="1">Uncharacterized protein</fullName>
    </submittedName>
</protein>
<dbReference type="AlphaFoldDB" id="A6NRY4"/>
<dbReference type="STRING" id="411467.BACCAP_00962"/>
<comment type="caution">
    <text evidence="1">The sequence shown here is derived from an EMBL/GenBank/DDBJ whole genome shotgun (WGS) entry which is preliminary data.</text>
</comment>
<name>A6NRY4_9FIRM</name>
<sequence length="60" mass="6341">MSDVVVSKLSVEVSAYEMPETEKVDRLVKALVAEDADTGMEATGYGVYAVSSGGSYGIMF</sequence>